<organism evidence="2 3">
    <name type="scientific">Cladobotryum mycophilum</name>
    <dbReference type="NCBI Taxonomy" id="491253"/>
    <lineage>
        <taxon>Eukaryota</taxon>
        <taxon>Fungi</taxon>
        <taxon>Dikarya</taxon>
        <taxon>Ascomycota</taxon>
        <taxon>Pezizomycotina</taxon>
        <taxon>Sordariomycetes</taxon>
        <taxon>Hypocreomycetidae</taxon>
        <taxon>Hypocreales</taxon>
        <taxon>Hypocreaceae</taxon>
        <taxon>Cladobotryum</taxon>
    </lineage>
</organism>
<reference evidence="2 3" key="1">
    <citation type="submission" date="2024-01" db="EMBL/GenBank/DDBJ databases">
        <title>Complete genome of Cladobotryum mycophilum ATHUM6906.</title>
        <authorList>
            <person name="Christinaki A.C."/>
            <person name="Myridakis A.I."/>
            <person name="Kouvelis V.N."/>
        </authorList>
    </citation>
    <scope>NUCLEOTIDE SEQUENCE [LARGE SCALE GENOMIC DNA]</scope>
    <source>
        <strain evidence="2 3">ATHUM6906</strain>
    </source>
</reference>
<evidence type="ECO:0000313" key="3">
    <source>
        <dbReference type="Proteomes" id="UP001338125"/>
    </source>
</evidence>
<dbReference type="EMBL" id="JAVFKD010000004">
    <property type="protein sequence ID" value="KAK5995983.1"/>
    <property type="molecule type" value="Genomic_DNA"/>
</dbReference>
<dbReference type="Proteomes" id="UP001338125">
    <property type="component" value="Unassembled WGS sequence"/>
</dbReference>
<sequence>MKLIDGKSTKQYPKGLLPNGDEGEMGKGFGRDLVSYYSDIVLDNFIDDKEIVIVDMEDTGYLLFTISRAVMAF</sequence>
<proteinExistence type="predicted"/>
<gene>
    <name evidence="2" type="ORF">PT974_04403</name>
</gene>
<evidence type="ECO:0000256" key="1">
    <source>
        <dbReference type="SAM" id="MobiDB-lite"/>
    </source>
</evidence>
<name>A0ABR0SV06_9HYPO</name>
<accession>A0ABR0SV06</accession>
<feature type="region of interest" description="Disordered" evidence="1">
    <location>
        <begin position="1"/>
        <end position="25"/>
    </location>
</feature>
<comment type="caution">
    <text evidence="2">The sequence shown here is derived from an EMBL/GenBank/DDBJ whole genome shotgun (WGS) entry which is preliminary data.</text>
</comment>
<evidence type="ECO:0000313" key="2">
    <source>
        <dbReference type="EMBL" id="KAK5995983.1"/>
    </source>
</evidence>
<keyword evidence="3" id="KW-1185">Reference proteome</keyword>
<protein>
    <submittedName>
        <fullName evidence="2">Uncharacterized protein</fullName>
    </submittedName>
</protein>